<keyword evidence="6" id="KW-0460">Magnesium</keyword>
<dbReference type="SUPFAM" id="SSF56801">
    <property type="entry name" value="Acetyl-CoA synthetase-like"/>
    <property type="match status" value="1"/>
</dbReference>
<feature type="binding site" evidence="6">
    <location>
        <position position="583"/>
    </location>
    <ligand>
        <name>CoA</name>
        <dbReference type="ChEBI" id="CHEBI:57287"/>
    </ligand>
</feature>
<feature type="domain" description="AMP-binding enzyme C-terminal" evidence="8">
    <location>
        <begin position="530"/>
        <end position="608"/>
    </location>
</feature>
<feature type="binding site" evidence="6">
    <location>
        <begin position="192"/>
        <end position="195"/>
    </location>
    <ligand>
        <name>CoA</name>
        <dbReference type="ChEBI" id="CHEBI:57287"/>
    </ligand>
</feature>
<dbReference type="GO" id="GO:0003987">
    <property type="term" value="F:acetate-CoA ligase activity"/>
    <property type="evidence" value="ECO:0007669"/>
    <property type="project" value="UniProtKB-UniRule"/>
</dbReference>
<feature type="binding site" evidence="6">
    <location>
        <position position="514"/>
    </location>
    <ligand>
        <name>ATP</name>
        <dbReference type="ChEBI" id="CHEBI:30616"/>
    </ligand>
</feature>
<dbReference type="HAMAP" id="MF_01123">
    <property type="entry name" value="Ac_CoA_synth"/>
    <property type="match status" value="1"/>
</dbReference>
<dbReference type="RefSeq" id="WP_160771155.1">
    <property type="nucleotide sequence ID" value="NZ_WTYV01000002.1"/>
</dbReference>
<name>A0A844YXL0_9SPHN</name>
<dbReference type="GO" id="GO:0005524">
    <property type="term" value="F:ATP binding"/>
    <property type="evidence" value="ECO:0007669"/>
    <property type="project" value="UniProtKB-KW"/>
</dbReference>
<comment type="cofactor">
    <cofactor evidence="6">
        <name>Mg(2+)</name>
        <dbReference type="ChEBI" id="CHEBI:18420"/>
    </cofactor>
</comment>
<feature type="binding site" evidence="6">
    <location>
        <begin position="409"/>
        <end position="414"/>
    </location>
    <ligand>
        <name>ATP</name>
        <dbReference type="ChEBI" id="CHEBI:30616"/>
    </ligand>
</feature>
<dbReference type="PANTHER" id="PTHR24095:SF14">
    <property type="entry name" value="ACETYL-COENZYME A SYNTHETASE 1"/>
    <property type="match status" value="1"/>
</dbReference>
<protein>
    <recommendedName>
        <fullName evidence="6">Acetyl-coenzyme A synthetase</fullName>
        <shortName evidence="6">AcCoA synthetase</shortName>
        <shortName evidence="6">Acs</shortName>
        <ecNumber evidence="6">6.2.1.1</ecNumber>
    </recommendedName>
    <alternativeName>
        <fullName evidence="6">Acetate--CoA ligase</fullName>
    </alternativeName>
    <alternativeName>
        <fullName evidence="6">Acyl-activating enzyme</fullName>
    </alternativeName>
</protein>
<comment type="similarity">
    <text evidence="1 6">Belongs to the ATP-dependent AMP-binding enzyme family.</text>
</comment>
<feature type="binding site" evidence="6">
    <location>
        <position position="536"/>
    </location>
    <ligand>
        <name>Mg(2+)</name>
        <dbReference type="ChEBI" id="CHEBI:18420"/>
    </ligand>
</feature>
<feature type="binding site" evidence="6">
    <location>
        <position position="525"/>
    </location>
    <ligand>
        <name>ATP</name>
        <dbReference type="ChEBI" id="CHEBI:30616"/>
    </ligand>
</feature>
<dbReference type="GO" id="GO:0005829">
    <property type="term" value="C:cytosol"/>
    <property type="evidence" value="ECO:0007669"/>
    <property type="project" value="TreeGrafter"/>
</dbReference>
<feature type="binding site" evidence="6">
    <location>
        <position position="541"/>
    </location>
    <ligand>
        <name>Mg(2+)</name>
        <dbReference type="ChEBI" id="CHEBI:18420"/>
    </ligand>
</feature>
<dbReference type="Gene3D" id="3.40.50.12780">
    <property type="entry name" value="N-terminal domain of ligase-like"/>
    <property type="match status" value="1"/>
</dbReference>
<dbReference type="InterPro" id="IPR045851">
    <property type="entry name" value="AMP-bd_C_sf"/>
</dbReference>
<feature type="modified residue" description="N6-acetyllysine" evidence="6">
    <location>
        <position position="608"/>
    </location>
</feature>
<dbReference type="InterPro" id="IPR025110">
    <property type="entry name" value="AMP-bd_C"/>
</dbReference>
<feature type="binding site" evidence="6">
    <location>
        <position position="333"/>
    </location>
    <ligand>
        <name>CoA</name>
        <dbReference type="ChEBI" id="CHEBI:57287"/>
    </ligand>
</feature>
<dbReference type="Proteomes" id="UP000466966">
    <property type="component" value="Unassembled WGS sequence"/>
</dbReference>
<keyword evidence="4 6" id="KW-0067">ATP-binding</keyword>
<evidence type="ECO:0000256" key="2">
    <source>
        <dbReference type="ARBA" id="ARBA00022598"/>
    </source>
</evidence>
<feature type="binding site" evidence="6">
    <location>
        <position position="309"/>
    </location>
    <ligand>
        <name>CoA</name>
        <dbReference type="ChEBI" id="CHEBI:57287"/>
    </ligand>
</feature>
<evidence type="ECO:0000256" key="3">
    <source>
        <dbReference type="ARBA" id="ARBA00022741"/>
    </source>
</evidence>
<evidence type="ECO:0000256" key="1">
    <source>
        <dbReference type="ARBA" id="ARBA00006432"/>
    </source>
</evidence>
<feature type="domain" description="Acetyl-coenzyme A synthetase N-terminal" evidence="9">
    <location>
        <begin position="24"/>
        <end position="81"/>
    </location>
</feature>
<evidence type="ECO:0000256" key="4">
    <source>
        <dbReference type="ARBA" id="ARBA00022840"/>
    </source>
</evidence>
<comment type="PTM">
    <text evidence="6">Acetylated. Deacetylation by the SIR2-homolog deacetylase activates the enzyme.</text>
</comment>
<dbReference type="InterPro" id="IPR011904">
    <property type="entry name" value="Ac_CoA_lig"/>
</dbReference>
<dbReference type="InterPro" id="IPR020845">
    <property type="entry name" value="AMP-binding_CS"/>
</dbReference>
<dbReference type="InterPro" id="IPR000873">
    <property type="entry name" value="AMP-dep_synth/lig_dom"/>
</dbReference>
<sequence length="649" mass="71516">MHEHALHPVPAEWASGAKITADRYTQMYAQSVADPEGFWRKEMQRLDWLKLPTQIKDTSFAADDFRIRWFADGTLNLAANCLDRHLAERGDTVAILWEPDHPDTPARQLTYRELYEATGKFANLLKNRGVKRGDRVTIYLPMVPEAAVAMLACARIGAVHSIVFAGFSPDALAGRIEDCASTVIITADEGLRGGKKVPLKANVDASCDKVRVDTVIMLRHTGADVPFVAGRDVDWAKAVADLPAECPAEEMNAEDPLFILYTSGSTGKPKGVLHTSGGYAVWASMTHEYTFDYSPGQIYWCAADIGWVTGHSYVVYGPLMNGGTTLMFEGVPNYPDYSRFWQVVDKYQVEIFYAAPTALRALMREGDDWVTRTSRKSLRLLGSVGEPINPEAWEWYYNVVGDGRCPIADTWWQTETGGHMITPLPGAHALKPGAASFPLFGVQPQVVDPANGHVLDGATEGALVLTDSWPGQMRTVYGDHERFIQTYFSQYPGKYFTGDGCRRDADGYYWITGRIDDVINVSGHRMGTAEIESALVEHDLVAEAAVVGMPHDIKGQGIYAYVTTMDGVEDTDGLRRELIAWVRKEIGPIATPDVLQFAPALPKTRSGKIMRRILRKIAENDVGNLGDTSTLADPSVVDDLLKNSPHAKG</sequence>
<keyword evidence="11" id="KW-1185">Reference proteome</keyword>
<proteinExistence type="inferred from homology"/>
<dbReference type="Pfam" id="PF13193">
    <property type="entry name" value="AMP-binding_C"/>
    <property type="match status" value="1"/>
</dbReference>
<evidence type="ECO:0000256" key="5">
    <source>
        <dbReference type="ARBA" id="ARBA00022990"/>
    </source>
</evidence>
<evidence type="ECO:0000313" key="11">
    <source>
        <dbReference type="Proteomes" id="UP000466966"/>
    </source>
</evidence>
<keyword evidence="2 6" id="KW-0436">Ligase</keyword>
<keyword evidence="5 6" id="KW-0007">Acetylation</keyword>
<dbReference type="OrthoDB" id="9803968at2"/>
<feature type="binding site" evidence="6">
    <location>
        <position position="538"/>
    </location>
    <ligand>
        <name>Mg(2+)</name>
        <dbReference type="ChEBI" id="CHEBI:18420"/>
    </ligand>
</feature>
<feature type="domain" description="AMP-dependent synthetase/ligase" evidence="7">
    <location>
        <begin position="83"/>
        <end position="465"/>
    </location>
</feature>
<dbReference type="NCBIfam" id="NF001208">
    <property type="entry name" value="PRK00174.1"/>
    <property type="match status" value="1"/>
</dbReference>
<reference evidence="10 11" key="1">
    <citation type="submission" date="2019-12" db="EMBL/GenBank/DDBJ databases">
        <title>Genomic-based taxomic classification of the family Erythrobacteraceae.</title>
        <authorList>
            <person name="Xu L."/>
        </authorList>
    </citation>
    <scope>NUCLEOTIDE SEQUENCE [LARGE SCALE GENOMIC DNA]</scope>
    <source>
        <strain evidence="10 11">M0322</strain>
    </source>
</reference>
<dbReference type="PROSITE" id="PS00455">
    <property type="entry name" value="AMP_BINDING"/>
    <property type="match status" value="1"/>
</dbReference>
<keyword evidence="3 6" id="KW-0547">Nucleotide-binding</keyword>
<dbReference type="PANTHER" id="PTHR24095">
    <property type="entry name" value="ACETYL-COENZYME A SYNTHETASE"/>
    <property type="match status" value="1"/>
</dbReference>
<organism evidence="10 11">
    <name type="scientific">Alteraurantiacibacter buctensis</name>
    <dbReference type="NCBI Taxonomy" id="1503981"/>
    <lineage>
        <taxon>Bacteria</taxon>
        <taxon>Pseudomonadati</taxon>
        <taxon>Pseudomonadota</taxon>
        <taxon>Alphaproteobacteria</taxon>
        <taxon>Sphingomonadales</taxon>
        <taxon>Erythrobacteraceae</taxon>
        <taxon>Alteraurantiacibacter</taxon>
    </lineage>
</organism>
<evidence type="ECO:0000259" key="9">
    <source>
        <dbReference type="Pfam" id="PF16177"/>
    </source>
</evidence>
<dbReference type="InterPro" id="IPR042099">
    <property type="entry name" value="ANL_N_sf"/>
</dbReference>
<dbReference type="CDD" id="cd05966">
    <property type="entry name" value="ACS"/>
    <property type="match status" value="1"/>
</dbReference>
<dbReference type="Pfam" id="PF16177">
    <property type="entry name" value="ACAS_N"/>
    <property type="match status" value="1"/>
</dbReference>
<comment type="caution">
    <text evidence="10">The sequence shown here is derived from an EMBL/GenBank/DDBJ whole genome shotgun (WGS) entry which is preliminary data.</text>
</comment>
<accession>A0A844YXL0</accession>
<feature type="binding site" evidence="6">
    <location>
        <position position="499"/>
    </location>
    <ligand>
        <name>ATP</name>
        <dbReference type="ChEBI" id="CHEBI:30616"/>
    </ligand>
</feature>
<dbReference type="EMBL" id="WTYV01000002">
    <property type="protein sequence ID" value="MXO71214.1"/>
    <property type="molecule type" value="Genomic_DNA"/>
</dbReference>
<dbReference type="FunFam" id="3.30.300.30:FF:000004">
    <property type="entry name" value="Acetyl-coenzyme A synthetase"/>
    <property type="match status" value="1"/>
</dbReference>
<dbReference type="EC" id="6.2.1.1" evidence="6"/>
<comment type="catalytic activity">
    <reaction evidence="6">
        <text>acetate + ATP + CoA = acetyl-CoA + AMP + diphosphate</text>
        <dbReference type="Rhea" id="RHEA:23176"/>
        <dbReference type="ChEBI" id="CHEBI:30089"/>
        <dbReference type="ChEBI" id="CHEBI:30616"/>
        <dbReference type="ChEBI" id="CHEBI:33019"/>
        <dbReference type="ChEBI" id="CHEBI:57287"/>
        <dbReference type="ChEBI" id="CHEBI:57288"/>
        <dbReference type="ChEBI" id="CHEBI:456215"/>
        <dbReference type="EC" id="6.2.1.1"/>
    </reaction>
</comment>
<feature type="binding site" evidence="6">
    <location>
        <begin position="385"/>
        <end position="387"/>
    </location>
    <ligand>
        <name>ATP</name>
        <dbReference type="ChEBI" id="CHEBI:30616"/>
    </ligand>
</feature>
<dbReference type="Pfam" id="PF00501">
    <property type="entry name" value="AMP-binding"/>
    <property type="match status" value="1"/>
</dbReference>
<gene>
    <name evidence="10" type="primary">acs</name>
    <name evidence="6" type="synonym">acsA</name>
    <name evidence="10" type="ORF">GRI99_06120</name>
</gene>
<evidence type="ECO:0000313" key="10">
    <source>
        <dbReference type="EMBL" id="MXO71214.1"/>
    </source>
</evidence>
<dbReference type="AlphaFoldDB" id="A0A844YXL0"/>
<comment type="function">
    <text evidence="6">Catalyzes the conversion of acetate into acetyl-CoA (AcCoA), an essential intermediate at the junction of anabolic and catabolic pathways. AcsA undergoes a two-step reaction. In the first half reaction, AcsA combines acetate with ATP to form acetyl-adenylate (AcAMP) intermediate. In the second half reaction, it can then transfer the acetyl group from AcAMP to the sulfhydryl group of CoA, forming the product AcCoA.</text>
</comment>
<dbReference type="Gene3D" id="3.30.300.30">
    <property type="match status" value="1"/>
</dbReference>
<dbReference type="InterPro" id="IPR032387">
    <property type="entry name" value="ACAS_N"/>
</dbReference>
<dbReference type="FunFam" id="3.40.50.12780:FF:000001">
    <property type="entry name" value="Acetyl-coenzyme A synthetase"/>
    <property type="match status" value="1"/>
</dbReference>
<dbReference type="NCBIfam" id="TIGR02188">
    <property type="entry name" value="Ac_CoA_lig_AcsA"/>
    <property type="match status" value="1"/>
</dbReference>
<dbReference type="GO" id="GO:0046872">
    <property type="term" value="F:metal ion binding"/>
    <property type="evidence" value="ECO:0007669"/>
    <property type="project" value="UniProtKB-KW"/>
</dbReference>
<dbReference type="GO" id="GO:0016208">
    <property type="term" value="F:AMP binding"/>
    <property type="evidence" value="ECO:0007669"/>
    <property type="project" value="InterPro"/>
</dbReference>
<dbReference type="GO" id="GO:0019427">
    <property type="term" value="P:acetyl-CoA biosynthetic process from acetate"/>
    <property type="evidence" value="ECO:0007669"/>
    <property type="project" value="UniProtKB-UniRule"/>
</dbReference>
<evidence type="ECO:0000259" key="8">
    <source>
        <dbReference type="Pfam" id="PF13193"/>
    </source>
</evidence>
<evidence type="ECO:0000259" key="7">
    <source>
        <dbReference type="Pfam" id="PF00501"/>
    </source>
</evidence>
<feature type="binding site" evidence="6">
    <location>
        <position position="522"/>
    </location>
    <ligand>
        <name>CoA</name>
        <dbReference type="ChEBI" id="CHEBI:57287"/>
    </ligand>
</feature>
<keyword evidence="6" id="KW-0479">Metal-binding</keyword>
<evidence type="ECO:0000256" key="6">
    <source>
        <dbReference type="HAMAP-Rule" id="MF_01123"/>
    </source>
</evidence>